<evidence type="ECO:0000313" key="2">
    <source>
        <dbReference type="Proteomes" id="UP000237347"/>
    </source>
</evidence>
<dbReference type="GO" id="GO:0008483">
    <property type="term" value="F:transaminase activity"/>
    <property type="evidence" value="ECO:0007669"/>
    <property type="project" value="UniProtKB-KW"/>
</dbReference>
<keyword evidence="1" id="KW-0808">Transferase</keyword>
<name>A0AAW0LSX0_QUESU</name>
<keyword evidence="2" id="KW-1185">Reference proteome</keyword>
<keyword evidence="1" id="KW-0032">Aminotransferase</keyword>
<proteinExistence type="predicted"/>
<gene>
    <name evidence="1" type="ORF">CFP56_032222</name>
</gene>
<sequence length="81" mass="9163">MQGILTRKVFSGRISLCSQPRCFSQLAQKNASLQENDVTVPKMPPFDYSPPPYNGPTVDEIMAKRQAYLISASLFHLYKKL</sequence>
<dbReference type="Proteomes" id="UP000237347">
    <property type="component" value="Unassembled WGS sequence"/>
</dbReference>
<comment type="caution">
    <text evidence="1">The sequence shown here is derived from an EMBL/GenBank/DDBJ whole genome shotgun (WGS) entry which is preliminary data.</text>
</comment>
<reference evidence="1 2" key="1">
    <citation type="journal article" date="2018" name="Sci. Data">
        <title>The draft genome sequence of cork oak.</title>
        <authorList>
            <person name="Ramos A.M."/>
            <person name="Usie A."/>
            <person name="Barbosa P."/>
            <person name="Barros P.M."/>
            <person name="Capote T."/>
            <person name="Chaves I."/>
            <person name="Simoes F."/>
            <person name="Abreu I."/>
            <person name="Carrasquinho I."/>
            <person name="Faro C."/>
            <person name="Guimaraes J.B."/>
            <person name="Mendonca D."/>
            <person name="Nobrega F."/>
            <person name="Rodrigues L."/>
            <person name="Saibo N.J.M."/>
            <person name="Varela M.C."/>
            <person name="Egas C."/>
            <person name="Matos J."/>
            <person name="Miguel C.M."/>
            <person name="Oliveira M.M."/>
            <person name="Ricardo C.P."/>
            <person name="Goncalves S."/>
        </authorList>
    </citation>
    <scope>NUCLEOTIDE SEQUENCE [LARGE SCALE GENOMIC DNA]</scope>
    <source>
        <strain evidence="2">cv. HL8</strain>
    </source>
</reference>
<dbReference type="EMBL" id="PKMF04000055">
    <property type="protein sequence ID" value="KAK7854380.1"/>
    <property type="molecule type" value="Genomic_DNA"/>
</dbReference>
<evidence type="ECO:0000313" key="1">
    <source>
        <dbReference type="EMBL" id="KAK7854380.1"/>
    </source>
</evidence>
<organism evidence="1 2">
    <name type="scientific">Quercus suber</name>
    <name type="common">Cork oak</name>
    <dbReference type="NCBI Taxonomy" id="58331"/>
    <lineage>
        <taxon>Eukaryota</taxon>
        <taxon>Viridiplantae</taxon>
        <taxon>Streptophyta</taxon>
        <taxon>Embryophyta</taxon>
        <taxon>Tracheophyta</taxon>
        <taxon>Spermatophyta</taxon>
        <taxon>Magnoliopsida</taxon>
        <taxon>eudicotyledons</taxon>
        <taxon>Gunneridae</taxon>
        <taxon>Pentapetalae</taxon>
        <taxon>rosids</taxon>
        <taxon>fabids</taxon>
        <taxon>Fagales</taxon>
        <taxon>Fagaceae</taxon>
        <taxon>Quercus</taxon>
    </lineage>
</organism>
<accession>A0AAW0LSX0</accession>
<dbReference type="AlphaFoldDB" id="A0AAW0LSX0"/>
<protein>
    <submittedName>
        <fullName evidence="1">Alanine--glyoxylate aminotransferase 2 like protein 3</fullName>
    </submittedName>
</protein>